<dbReference type="GO" id="GO:0005783">
    <property type="term" value="C:endoplasmic reticulum"/>
    <property type="evidence" value="ECO:0007669"/>
    <property type="project" value="UniProtKB-ARBA"/>
</dbReference>
<dbReference type="GO" id="GO:0016192">
    <property type="term" value="P:vesicle-mediated transport"/>
    <property type="evidence" value="ECO:0007669"/>
    <property type="project" value="UniProtKB-ARBA"/>
</dbReference>
<keyword evidence="7" id="KW-0813">Transport</keyword>
<accession>A0A835FUB9</accession>
<evidence type="ECO:0000313" key="9">
    <source>
        <dbReference type="Proteomes" id="UP000636709"/>
    </source>
</evidence>
<name>A0A835FUB9_9POAL</name>
<organism evidence="8 9">
    <name type="scientific">Digitaria exilis</name>
    <dbReference type="NCBI Taxonomy" id="1010633"/>
    <lineage>
        <taxon>Eukaryota</taxon>
        <taxon>Viridiplantae</taxon>
        <taxon>Streptophyta</taxon>
        <taxon>Embryophyta</taxon>
        <taxon>Tracheophyta</taxon>
        <taxon>Spermatophyta</taxon>
        <taxon>Magnoliopsida</taxon>
        <taxon>Liliopsida</taxon>
        <taxon>Poales</taxon>
        <taxon>Poaceae</taxon>
        <taxon>PACMAD clade</taxon>
        <taxon>Panicoideae</taxon>
        <taxon>Panicodae</taxon>
        <taxon>Paniceae</taxon>
        <taxon>Anthephorinae</taxon>
        <taxon>Digitaria</taxon>
    </lineage>
</organism>
<dbReference type="InterPro" id="IPR004895">
    <property type="entry name" value="Prenylated_rab_accept_PRA1"/>
</dbReference>
<dbReference type="Proteomes" id="UP000636709">
    <property type="component" value="Unassembled WGS sequence"/>
</dbReference>
<evidence type="ECO:0000313" key="8">
    <source>
        <dbReference type="EMBL" id="KAF8775328.1"/>
    </source>
</evidence>
<gene>
    <name evidence="8" type="ORF">HU200_004737</name>
</gene>
<dbReference type="PANTHER" id="PTHR12859">
    <property type="entry name" value="PRA1 PROTEIN"/>
    <property type="match status" value="1"/>
</dbReference>
<comment type="function">
    <text evidence="1 7">May be involved in both secretory and endocytic intracellular trafficking in the endosomal/prevacuolar compartments.</text>
</comment>
<dbReference type="PANTHER" id="PTHR12859:SF0">
    <property type="entry name" value="PRA1 FAMILY PROTEIN"/>
    <property type="match status" value="1"/>
</dbReference>
<evidence type="ECO:0000256" key="3">
    <source>
        <dbReference type="ARBA" id="ARBA00006483"/>
    </source>
</evidence>
<evidence type="ECO:0000256" key="7">
    <source>
        <dbReference type="RuleBase" id="RU363107"/>
    </source>
</evidence>
<comment type="caution">
    <text evidence="8">The sequence shown here is derived from an EMBL/GenBank/DDBJ whole genome shotgun (WGS) entry which is preliminary data.</text>
</comment>
<dbReference type="GO" id="GO:0016020">
    <property type="term" value="C:membrane"/>
    <property type="evidence" value="ECO:0007669"/>
    <property type="project" value="UniProtKB-SubCell"/>
</dbReference>
<keyword evidence="6 7" id="KW-0472">Membrane</keyword>
<evidence type="ECO:0000256" key="5">
    <source>
        <dbReference type="ARBA" id="ARBA00022989"/>
    </source>
</evidence>
<keyword evidence="4 7" id="KW-0812">Transmembrane</keyword>
<evidence type="ECO:0000256" key="4">
    <source>
        <dbReference type="ARBA" id="ARBA00022692"/>
    </source>
</evidence>
<comment type="subcellular location">
    <subcellularLocation>
        <location evidence="2 7">Membrane</location>
        <topology evidence="2 7">Multi-pass membrane protein</topology>
    </subcellularLocation>
</comment>
<dbReference type="AlphaFoldDB" id="A0A835FUB9"/>
<feature type="transmembrane region" description="Helical" evidence="7">
    <location>
        <begin position="50"/>
        <end position="68"/>
    </location>
</feature>
<evidence type="ECO:0000256" key="6">
    <source>
        <dbReference type="ARBA" id="ARBA00023136"/>
    </source>
</evidence>
<dbReference type="EMBL" id="JACEFO010000325">
    <property type="protein sequence ID" value="KAF8775328.1"/>
    <property type="molecule type" value="Genomic_DNA"/>
</dbReference>
<keyword evidence="5 7" id="KW-1133">Transmembrane helix</keyword>
<reference evidence="8" key="1">
    <citation type="submission" date="2020-07" db="EMBL/GenBank/DDBJ databases">
        <title>Genome sequence and genetic diversity analysis of an under-domesticated orphan crop, white fonio (Digitaria exilis).</title>
        <authorList>
            <person name="Bennetzen J.L."/>
            <person name="Chen S."/>
            <person name="Ma X."/>
            <person name="Wang X."/>
            <person name="Yssel A.E.J."/>
            <person name="Chaluvadi S.R."/>
            <person name="Johnson M."/>
            <person name="Gangashetty P."/>
            <person name="Hamidou F."/>
            <person name="Sanogo M.D."/>
            <person name="Zwaenepoel A."/>
            <person name="Wallace J."/>
            <person name="Van De Peer Y."/>
            <person name="Van Deynze A."/>
        </authorList>
    </citation>
    <scope>NUCLEOTIDE SEQUENCE</scope>
    <source>
        <tissue evidence="8">Leaves</tissue>
    </source>
</reference>
<dbReference type="OrthoDB" id="537033at2759"/>
<sequence length="94" mass="10924">MRQPITPIIRGRPTSKRRSIHTRGRPRWVFVLLFSAVSCMLWLTSCSFLTVLWALLIGLLVLAGCASFRTPNLKARLNTFREEFQAVWRNYSEL</sequence>
<dbReference type="Pfam" id="PF03208">
    <property type="entry name" value="PRA1"/>
    <property type="match status" value="1"/>
</dbReference>
<evidence type="ECO:0000256" key="1">
    <source>
        <dbReference type="ARBA" id="ARBA00002501"/>
    </source>
</evidence>
<comment type="similarity">
    <text evidence="3 7">Belongs to the PRA1 family.</text>
</comment>
<protein>
    <recommendedName>
        <fullName evidence="7">PRA1 family protein</fullName>
    </recommendedName>
</protein>
<evidence type="ECO:0000256" key="2">
    <source>
        <dbReference type="ARBA" id="ARBA00004141"/>
    </source>
</evidence>
<feature type="transmembrane region" description="Helical" evidence="7">
    <location>
        <begin position="26"/>
        <end position="44"/>
    </location>
</feature>
<proteinExistence type="inferred from homology"/>
<keyword evidence="9" id="KW-1185">Reference proteome</keyword>